<evidence type="ECO:0000313" key="2">
    <source>
        <dbReference type="Proteomes" id="UP000236291"/>
    </source>
</evidence>
<name>A0A2K3N7S5_TRIPR</name>
<sequence length="238" mass="27028">MSNQHQIEGNKIKQNRIDLETLTLKLKAAATFMRIHLSILRPSLRGSLHPPSLSLSLLDSFHFIEDPSLHPPSLPPRIPPSSVSLSLLDSFFLPPSAIAASFNMTKRTATTNSLLLLINAKAKRIKTAEKFTGVYLSDECWELIFKNLLMDDQHYNTLSLVSKQFLSITNRLRSSLTIKSNLTTEQALNLIRRFPKLTSLDFSGRRDLDYFLPRLSTFPFRLTSLKLDKISPFLLLAY</sequence>
<reference evidence="1 2" key="2">
    <citation type="journal article" date="2017" name="Front. Plant Sci.">
        <title>Gene Classification and Mining of Molecular Markers Useful in Red Clover (Trifolium pratense) Breeding.</title>
        <authorList>
            <person name="Istvanek J."/>
            <person name="Dluhosova J."/>
            <person name="Dluhos P."/>
            <person name="Patkova L."/>
            <person name="Nedelnik J."/>
            <person name="Repkova J."/>
        </authorList>
    </citation>
    <scope>NUCLEOTIDE SEQUENCE [LARGE SCALE GENOMIC DNA]</scope>
    <source>
        <strain evidence="2">cv. Tatra</strain>
        <tissue evidence="1">Young leaves</tissue>
    </source>
</reference>
<evidence type="ECO:0000313" key="1">
    <source>
        <dbReference type="EMBL" id="PNX99049.1"/>
    </source>
</evidence>
<dbReference type="Proteomes" id="UP000236291">
    <property type="component" value="Unassembled WGS sequence"/>
</dbReference>
<protein>
    <submittedName>
        <fullName evidence="1">F-box/LRR protein</fullName>
    </submittedName>
</protein>
<reference evidence="1 2" key="1">
    <citation type="journal article" date="2014" name="Am. J. Bot.">
        <title>Genome assembly and annotation for red clover (Trifolium pratense; Fabaceae).</title>
        <authorList>
            <person name="Istvanek J."/>
            <person name="Jaros M."/>
            <person name="Krenek A."/>
            <person name="Repkova J."/>
        </authorList>
    </citation>
    <scope>NUCLEOTIDE SEQUENCE [LARGE SCALE GENOMIC DNA]</scope>
    <source>
        <strain evidence="2">cv. Tatra</strain>
        <tissue evidence="1">Young leaves</tissue>
    </source>
</reference>
<gene>
    <name evidence="1" type="ORF">L195_g022310</name>
</gene>
<dbReference type="EMBL" id="ASHM01017335">
    <property type="protein sequence ID" value="PNX99049.1"/>
    <property type="molecule type" value="Genomic_DNA"/>
</dbReference>
<organism evidence="1 2">
    <name type="scientific">Trifolium pratense</name>
    <name type="common">Red clover</name>
    <dbReference type="NCBI Taxonomy" id="57577"/>
    <lineage>
        <taxon>Eukaryota</taxon>
        <taxon>Viridiplantae</taxon>
        <taxon>Streptophyta</taxon>
        <taxon>Embryophyta</taxon>
        <taxon>Tracheophyta</taxon>
        <taxon>Spermatophyta</taxon>
        <taxon>Magnoliopsida</taxon>
        <taxon>eudicotyledons</taxon>
        <taxon>Gunneridae</taxon>
        <taxon>Pentapetalae</taxon>
        <taxon>rosids</taxon>
        <taxon>fabids</taxon>
        <taxon>Fabales</taxon>
        <taxon>Fabaceae</taxon>
        <taxon>Papilionoideae</taxon>
        <taxon>50 kb inversion clade</taxon>
        <taxon>NPAAA clade</taxon>
        <taxon>Hologalegina</taxon>
        <taxon>IRL clade</taxon>
        <taxon>Trifolieae</taxon>
        <taxon>Trifolium</taxon>
    </lineage>
</organism>
<proteinExistence type="predicted"/>
<dbReference type="AlphaFoldDB" id="A0A2K3N7S5"/>
<accession>A0A2K3N7S5</accession>
<comment type="caution">
    <text evidence="1">The sequence shown here is derived from an EMBL/GenBank/DDBJ whole genome shotgun (WGS) entry which is preliminary data.</text>
</comment>